<keyword evidence="11" id="KW-1185">Reference proteome</keyword>
<evidence type="ECO:0000313" key="11">
    <source>
        <dbReference type="Proteomes" id="UP001222027"/>
    </source>
</evidence>
<dbReference type="Pfam" id="PF00293">
    <property type="entry name" value="NUDIX"/>
    <property type="match status" value="1"/>
</dbReference>
<comment type="caution">
    <text evidence="10">The sequence shown here is derived from an EMBL/GenBank/DDBJ whole genome shotgun (WGS) entry which is preliminary data.</text>
</comment>
<dbReference type="PANTHER" id="PTHR10885:SF0">
    <property type="entry name" value="ISOPENTENYL-DIPHOSPHATE DELTA-ISOMERASE"/>
    <property type="match status" value="1"/>
</dbReference>
<keyword evidence="8" id="KW-0413">Isomerase</keyword>
<comment type="pathway">
    <text evidence="3">Porphyrin-containing compound metabolism; chlorophyll biosynthesis.</text>
</comment>
<gene>
    <name evidence="10" type="ORF">OPV22_001378</name>
</gene>
<evidence type="ECO:0000256" key="1">
    <source>
        <dbReference type="ARBA" id="ARBA00003951"/>
    </source>
</evidence>
<reference evidence="10 11" key="1">
    <citation type="submission" date="2022-12" db="EMBL/GenBank/DDBJ databases">
        <title>Chromosome-scale assembly of the Ensete ventricosum genome.</title>
        <authorList>
            <person name="Dussert Y."/>
            <person name="Stocks J."/>
            <person name="Wendawek A."/>
            <person name="Woldeyes F."/>
            <person name="Nichols R.A."/>
            <person name="Borrell J.S."/>
        </authorList>
    </citation>
    <scope>NUCLEOTIDE SEQUENCE [LARGE SCALE GENOMIC DNA]</scope>
    <source>
        <strain evidence="11">cv. Maze</strain>
        <tissue evidence="10">Seeds</tissue>
    </source>
</reference>
<dbReference type="GO" id="GO:0005829">
    <property type="term" value="C:cytosol"/>
    <property type="evidence" value="ECO:0007669"/>
    <property type="project" value="UniProtKB-ARBA"/>
</dbReference>
<dbReference type="EMBL" id="JAQQAF010000001">
    <property type="protein sequence ID" value="KAJ8510944.1"/>
    <property type="molecule type" value="Genomic_DNA"/>
</dbReference>
<dbReference type="AlphaFoldDB" id="A0AAV8RVI3"/>
<proteinExistence type="inferred from homology"/>
<dbReference type="InterPro" id="IPR015797">
    <property type="entry name" value="NUDIX_hydrolase-like_dom_sf"/>
</dbReference>
<evidence type="ECO:0000256" key="3">
    <source>
        <dbReference type="ARBA" id="ARBA00005173"/>
    </source>
</evidence>
<dbReference type="CDD" id="cd02885">
    <property type="entry name" value="NUDIX_IPP_Isomerase"/>
    <property type="match status" value="1"/>
</dbReference>
<evidence type="ECO:0000256" key="8">
    <source>
        <dbReference type="ARBA" id="ARBA00023235"/>
    </source>
</evidence>
<dbReference type="GO" id="GO:0009240">
    <property type="term" value="P:isopentenyl diphosphate biosynthetic process"/>
    <property type="evidence" value="ECO:0007669"/>
    <property type="project" value="TreeGrafter"/>
</dbReference>
<protein>
    <recommendedName>
        <fullName evidence="5">isopentenyl-diphosphate Delta-isomerase</fullName>
        <ecNumber evidence="5">5.3.3.2</ecNumber>
    </recommendedName>
</protein>
<evidence type="ECO:0000259" key="9">
    <source>
        <dbReference type="PROSITE" id="PS51462"/>
    </source>
</evidence>
<accession>A0AAV8RVI3</accession>
<dbReference type="FunFam" id="3.90.79.10:FF:000025">
    <property type="entry name" value="isopentenyl-diphosphate Delta-isomerase I"/>
    <property type="match status" value="1"/>
</dbReference>
<name>A0AAV8RVI3_ENSVE</name>
<keyword evidence="6" id="KW-0149">Chlorophyll biosynthesis</keyword>
<evidence type="ECO:0000256" key="6">
    <source>
        <dbReference type="ARBA" id="ARBA00023171"/>
    </source>
</evidence>
<comment type="similarity">
    <text evidence="4">Belongs to the IPP isomerase type 1 family.</text>
</comment>
<evidence type="ECO:0000256" key="5">
    <source>
        <dbReference type="ARBA" id="ARBA00012057"/>
    </source>
</evidence>
<dbReference type="Gene3D" id="3.90.79.10">
    <property type="entry name" value="Nucleoside Triphosphate Pyrophosphohydrolase"/>
    <property type="match status" value="1"/>
</dbReference>
<evidence type="ECO:0000256" key="2">
    <source>
        <dbReference type="ARBA" id="ARBA00004826"/>
    </source>
</evidence>
<evidence type="ECO:0000313" key="10">
    <source>
        <dbReference type="EMBL" id="KAJ8510944.1"/>
    </source>
</evidence>
<dbReference type="InterPro" id="IPR011876">
    <property type="entry name" value="IsopentenylPP_isomerase_typ1"/>
</dbReference>
<organism evidence="10 11">
    <name type="scientific">Ensete ventricosum</name>
    <name type="common">Abyssinian banana</name>
    <name type="synonym">Musa ensete</name>
    <dbReference type="NCBI Taxonomy" id="4639"/>
    <lineage>
        <taxon>Eukaryota</taxon>
        <taxon>Viridiplantae</taxon>
        <taxon>Streptophyta</taxon>
        <taxon>Embryophyta</taxon>
        <taxon>Tracheophyta</taxon>
        <taxon>Spermatophyta</taxon>
        <taxon>Magnoliopsida</taxon>
        <taxon>Liliopsida</taxon>
        <taxon>Zingiberales</taxon>
        <taxon>Musaceae</taxon>
        <taxon>Ensete</taxon>
    </lineage>
</organism>
<dbReference type="PANTHER" id="PTHR10885">
    <property type="entry name" value="ISOPENTENYL-DIPHOSPHATE DELTA-ISOMERASE"/>
    <property type="match status" value="1"/>
</dbReference>
<dbReference type="Proteomes" id="UP001222027">
    <property type="component" value="Unassembled WGS sequence"/>
</dbReference>
<dbReference type="GO" id="GO:0004452">
    <property type="term" value="F:isopentenyl-diphosphate delta-isomerase activity"/>
    <property type="evidence" value="ECO:0007669"/>
    <property type="project" value="UniProtKB-EC"/>
</dbReference>
<dbReference type="EC" id="5.3.3.2" evidence="5"/>
<evidence type="ECO:0000256" key="4">
    <source>
        <dbReference type="ARBA" id="ARBA00007579"/>
    </source>
</evidence>
<comment type="pathway">
    <text evidence="2">Isoprenoid biosynthesis; dimethylallyl diphosphate biosynthesis; dimethylallyl diphosphate from isopentenyl diphosphate: step 1/1.</text>
</comment>
<dbReference type="NCBIfam" id="TIGR02150">
    <property type="entry name" value="IPP_isom_1"/>
    <property type="match status" value="1"/>
</dbReference>
<evidence type="ECO:0000256" key="7">
    <source>
        <dbReference type="ARBA" id="ARBA00023229"/>
    </source>
</evidence>
<keyword evidence="7" id="KW-0414">Isoprene biosynthesis</keyword>
<dbReference type="SUPFAM" id="SSF55811">
    <property type="entry name" value="Nudix"/>
    <property type="match status" value="1"/>
</dbReference>
<dbReference type="GO" id="GO:0015995">
    <property type="term" value="P:chlorophyll biosynthetic process"/>
    <property type="evidence" value="ECO:0007669"/>
    <property type="project" value="UniProtKB-KW"/>
</dbReference>
<comment type="function">
    <text evidence="1">Catalyzes the 1,3-allylic rearrangement of the homoallylic substrate isopentenyl (IPP) to its highly electrophilic allylic isomer, dimethylallyl diphosphate (DMAPP).</text>
</comment>
<feature type="domain" description="Nudix hydrolase" evidence="9">
    <location>
        <begin position="125"/>
        <end position="277"/>
    </location>
</feature>
<dbReference type="InterPro" id="IPR000086">
    <property type="entry name" value="NUDIX_hydrolase_dom"/>
</dbReference>
<sequence length="308" mass="34602">MPMSLSASLLRSVSTVRCRVVAVVGGRGGPIARPFGSVAAPTTTVAPPLLLPRRSLARTLSSSRTDEAVSMPTDVCAVADAGMDVVQRRLMFEDECILVDEHDNVIGHDSKYNCHLMEKIESENLLHRAFSVFLFNSKFELLLQQRSATKVTFPLVWTNTCCSHPLSRDSELIEENFLGVRNAAQRKLLDELGIPPEDLPVDEFIPLGRILYKAASDGKWGEHELDYLLFIVRDVNLHPNPDEVADVKYVNREQLKEVLRKADAGEDGVKLSPWFRLVVDTFLPKWWDHVERGTLQETADMETIHKLT</sequence>
<dbReference type="PROSITE" id="PS51462">
    <property type="entry name" value="NUDIX"/>
    <property type="match status" value="1"/>
</dbReference>